<keyword evidence="1" id="KW-0472">Membrane</keyword>
<accession>A0A6N8FPS4</accession>
<evidence type="ECO:0000313" key="3">
    <source>
        <dbReference type="Proteomes" id="UP000469125"/>
    </source>
</evidence>
<evidence type="ECO:0000256" key="1">
    <source>
        <dbReference type="SAM" id="Phobius"/>
    </source>
</evidence>
<name>A0A6N8FPS4_9BACI</name>
<dbReference type="Proteomes" id="UP000469125">
    <property type="component" value="Unassembled WGS sequence"/>
</dbReference>
<feature type="transmembrane region" description="Helical" evidence="1">
    <location>
        <begin position="31"/>
        <end position="54"/>
    </location>
</feature>
<keyword evidence="1" id="KW-0812">Transmembrane</keyword>
<feature type="transmembrane region" description="Helical" evidence="1">
    <location>
        <begin position="6"/>
        <end position="24"/>
    </location>
</feature>
<comment type="caution">
    <text evidence="2">The sequence shown here is derived from an EMBL/GenBank/DDBJ whole genome shotgun (WGS) entry which is preliminary data.</text>
</comment>
<protein>
    <submittedName>
        <fullName evidence="2">Inner-membrane translocator</fullName>
    </submittedName>
</protein>
<evidence type="ECO:0000313" key="2">
    <source>
        <dbReference type="EMBL" id="MUK89498.1"/>
    </source>
</evidence>
<dbReference type="EMBL" id="WOCA01000012">
    <property type="protein sequence ID" value="MUK89498.1"/>
    <property type="molecule type" value="Genomic_DNA"/>
</dbReference>
<organism evidence="2 3">
    <name type="scientific">Ornithinibacillus caprae</name>
    <dbReference type="NCBI Taxonomy" id="2678566"/>
    <lineage>
        <taxon>Bacteria</taxon>
        <taxon>Bacillati</taxon>
        <taxon>Bacillota</taxon>
        <taxon>Bacilli</taxon>
        <taxon>Bacillales</taxon>
        <taxon>Bacillaceae</taxon>
        <taxon>Ornithinibacillus</taxon>
    </lineage>
</organism>
<keyword evidence="3" id="KW-1185">Reference proteome</keyword>
<proteinExistence type="predicted"/>
<sequence length="98" mass="10509">MGDFLLVFFIFLLILLNVACYKLYKKGKIALFLVGIIILLVAPVLGFISGSLFYTTGGGQGAGFGGAFLGLLTVINGLIIILISVVRWIIISITSKQK</sequence>
<keyword evidence="1" id="KW-1133">Transmembrane helix</keyword>
<dbReference type="RefSeq" id="WP_155669463.1">
    <property type="nucleotide sequence ID" value="NZ_WOCA01000012.1"/>
</dbReference>
<gene>
    <name evidence="2" type="ORF">GMD78_14115</name>
</gene>
<feature type="transmembrane region" description="Helical" evidence="1">
    <location>
        <begin position="66"/>
        <end position="90"/>
    </location>
</feature>
<dbReference type="AlphaFoldDB" id="A0A6N8FPS4"/>
<reference evidence="2 3" key="1">
    <citation type="submission" date="2019-11" db="EMBL/GenBank/DDBJ databases">
        <authorList>
            <person name="Li X."/>
        </authorList>
    </citation>
    <scope>NUCLEOTIDE SEQUENCE [LARGE SCALE GENOMIC DNA]</scope>
    <source>
        <strain evidence="2 3">L9</strain>
    </source>
</reference>